<dbReference type="AlphaFoldDB" id="A0A6M3MGD6"/>
<dbReference type="EMBL" id="MT143889">
    <property type="protein sequence ID" value="QJB04703.1"/>
    <property type="molecule type" value="Genomic_DNA"/>
</dbReference>
<reference evidence="1" key="1">
    <citation type="submission" date="2020-03" db="EMBL/GenBank/DDBJ databases">
        <title>The deep terrestrial virosphere.</title>
        <authorList>
            <person name="Holmfeldt K."/>
            <person name="Nilsson E."/>
            <person name="Simone D."/>
            <person name="Lopez-Fernandez M."/>
            <person name="Wu X."/>
            <person name="de Brujin I."/>
            <person name="Lundin D."/>
            <person name="Andersson A."/>
            <person name="Bertilsson S."/>
            <person name="Dopson M."/>
        </authorList>
    </citation>
    <scope>NUCLEOTIDE SEQUENCE</scope>
    <source>
        <strain evidence="1">MM171B00210</strain>
    </source>
</reference>
<proteinExistence type="predicted"/>
<name>A0A6M3MGD6_9ZZZZ</name>
<sequence>MDPVFKIICPGSPVSEARLTGGRSAVIFEMGERMIVFRAATGEHGSEGPFPYVELRTKVSEGQSKGTCFCLTRESQFEDLWKALEAGCR</sequence>
<evidence type="ECO:0000313" key="1">
    <source>
        <dbReference type="EMBL" id="QJB04703.1"/>
    </source>
</evidence>
<protein>
    <submittedName>
        <fullName evidence="1">Uncharacterized protein</fullName>
    </submittedName>
</protein>
<gene>
    <name evidence="1" type="ORF">MM171B00210_0014</name>
</gene>
<accession>A0A6M3MGD6</accession>
<organism evidence="1">
    <name type="scientific">viral metagenome</name>
    <dbReference type="NCBI Taxonomy" id="1070528"/>
    <lineage>
        <taxon>unclassified sequences</taxon>
        <taxon>metagenomes</taxon>
        <taxon>organismal metagenomes</taxon>
    </lineage>
</organism>